<evidence type="ECO:0000313" key="3">
    <source>
        <dbReference type="Proteomes" id="UP000318801"/>
    </source>
</evidence>
<sequence>MPMPMPMIVLVLSLACCTFAHPRSAEAASAHLIEVANPYSNPTLRDIRKRLGAHQSVSSGELRLLAGHGDSLAAFTLAEKLVSSGKPSVKGEAAYYYAVAALNGRAYAIKPLVVILRAPAVTYGPGQLDYIETALLRQAHAGSPDAILALVSLYQLGRPFGAKPDEAEDLLRSNRLNRFDGGEALQLAVNIASSGTPDAVELGLLRYYLLVASRSQEPGTRAAAQNLLRAYSDLRP</sequence>
<reference evidence="2 3" key="1">
    <citation type="submission" date="2019-06" db="EMBL/GenBank/DDBJ databases">
        <authorList>
            <person name="Li M."/>
        </authorList>
    </citation>
    <scope>NUCLEOTIDE SEQUENCE [LARGE SCALE GENOMIC DNA]</scope>
    <source>
        <strain evidence="2 3">BGMRC2036</strain>
    </source>
</reference>
<dbReference type="RefSeq" id="WP_141150769.1">
    <property type="nucleotide sequence ID" value="NZ_VHLG01000016.1"/>
</dbReference>
<protein>
    <recommendedName>
        <fullName evidence="4">Sel1 repeat family protein</fullName>
    </recommendedName>
</protein>
<dbReference type="InterPro" id="IPR011990">
    <property type="entry name" value="TPR-like_helical_dom_sf"/>
</dbReference>
<dbReference type="Gene3D" id="1.25.40.10">
    <property type="entry name" value="Tetratricopeptide repeat domain"/>
    <property type="match status" value="1"/>
</dbReference>
<feature type="chain" id="PRO_5021473576" description="Sel1 repeat family protein" evidence="1">
    <location>
        <begin position="28"/>
        <end position="236"/>
    </location>
</feature>
<evidence type="ECO:0008006" key="4">
    <source>
        <dbReference type="Google" id="ProtNLM"/>
    </source>
</evidence>
<feature type="signal peptide" evidence="1">
    <location>
        <begin position="1"/>
        <end position="27"/>
    </location>
</feature>
<dbReference type="OrthoDB" id="7869376at2"/>
<comment type="caution">
    <text evidence="2">The sequence shown here is derived from an EMBL/GenBank/DDBJ whole genome shotgun (WGS) entry which is preliminary data.</text>
</comment>
<dbReference type="Proteomes" id="UP000318801">
    <property type="component" value="Unassembled WGS sequence"/>
</dbReference>
<evidence type="ECO:0000313" key="2">
    <source>
        <dbReference type="EMBL" id="TPW27669.1"/>
    </source>
</evidence>
<gene>
    <name evidence="2" type="ORF">FJU08_19735</name>
</gene>
<accession>A0A506U544</accession>
<dbReference type="AlphaFoldDB" id="A0A506U544"/>
<evidence type="ECO:0000256" key="1">
    <source>
        <dbReference type="SAM" id="SignalP"/>
    </source>
</evidence>
<keyword evidence="3" id="KW-1185">Reference proteome</keyword>
<proteinExistence type="predicted"/>
<dbReference type="EMBL" id="VHLG01000016">
    <property type="protein sequence ID" value="TPW27669.1"/>
    <property type="molecule type" value="Genomic_DNA"/>
</dbReference>
<name>A0A506U544_9HYPH</name>
<keyword evidence="1" id="KW-0732">Signal</keyword>
<organism evidence="2 3">
    <name type="scientific">Martelella alba</name>
    <dbReference type="NCBI Taxonomy" id="2590451"/>
    <lineage>
        <taxon>Bacteria</taxon>
        <taxon>Pseudomonadati</taxon>
        <taxon>Pseudomonadota</taxon>
        <taxon>Alphaproteobacteria</taxon>
        <taxon>Hyphomicrobiales</taxon>
        <taxon>Aurantimonadaceae</taxon>
        <taxon>Martelella</taxon>
    </lineage>
</organism>